<dbReference type="Proteomes" id="UP000199150">
    <property type="component" value="Unassembled WGS sequence"/>
</dbReference>
<gene>
    <name evidence="2" type="ORF">SAMN02927928_1175</name>
</gene>
<dbReference type="PROSITE" id="PS51184">
    <property type="entry name" value="JMJC"/>
    <property type="match status" value="1"/>
</dbReference>
<dbReference type="InterPro" id="IPR014710">
    <property type="entry name" value="RmlC-like_jellyroll"/>
</dbReference>
<dbReference type="RefSeq" id="WP_170828207.1">
    <property type="nucleotide sequence ID" value="NZ_CBCRYE010000001.1"/>
</dbReference>
<evidence type="ECO:0000259" key="1">
    <source>
        <dbReference type="PROSITE" id="PS51184"/>
    </source>
</evidence>
<dbReference type="PANTHER" id="PTHR12461">
    <property type="entry name" value="HYPOXIA-INDUCIBLE FACTOR 1 ALPHA INHIBITOR-RELATED"/>
    <property type="match status" value="1"/>
</dbReference>
<dbReference type="InterPro" id="IPR041667">
    <property type="entry name" value="Cupin_8"/>
</dbReference>
<protein>
    <submittedName>
        <fullName evidence="2">Cupin-like domain-containing protein</fullName>
    </submittedName>
</protein>
<dbReference type="STRING" id="260084.SAMN02927928_1175"/>
<dbReference type="SUPFAM" id="SSF51197">
    <property type="entry name" value="Clavaminate synthase-like"/>
    <property type="match status" value="1"/>
</dbReference>
<sequence length="331" mass="36892">MDFPSVEIRHDIGPDEVAAHLAGRDVPVILKGLVSAWPAVERARRSPGEMIDYLKACDAGRLAETFRQAPGGDGKYFYDEGSAGFNFQRAAIPLKMTLDRLNELRGQAGAERIYIQSAPLKDYMPRFKAENPLNIPGAEPRIWVGNRAVTQTHFDINYNLVCMVAGRKRFVLFPPDQTKNLYMGPLEATISGVPTSMASLEKPDFDAHPRFREALANAMVANLEPGDGLYVPYMWWHHVSSSEDLNVQVNYWWNTAGAEMGAPMLVLMLAMLGLRDLPADQNKAWQAMFDHLVFSGEAGGHLPPEMRGILGDMAPDQRLMIRRAIGRNLQD</sequence>
<name>A0A1G4QEP5_9CAUL</name>
<dbReference type="AlphaFoldDB" id="A0A1G4QEP5"/>
<reference evidence="3" key="1">
    <citation type="submission" date="2016-10" db="EMBL/GenBank/DDBJ databases">
        <authorList>
            <person name="Varghese N."/>
            <person name="Submissions S."/>
        </authorList>
    </citation>
    <scope>NUCLEOTIDE SEQUENCE [LARGE SCALE GENOMIC DNA]</scope>
    <source>
        <strain evidence="3">CGMCC 1.3431</strain>
    </source>
</reference>
<dbReference type="Gene3D" id="2.60.120.10">
    <property type="entry name" value="Jelly Rolls"/>
    <property type="match status" value="1"/>
</dbReference>
<dbReference type="InterPro" id="IPR003347">
    <property type="entry name" value="JmjC_dom"/>
</dbReference>
<dbReference type="EMBL" id="FMTS01000001">
    <property type="protein sequence ID" value="SCW43123.1"/>
    <property type="molecule type" value="Genomic_DNA"/>
</dbReference>
<accession>A0A1G4QEP5</accession>
<evidence type="ECO:0000313" key="2">
    <source>
        <dbReference type="EMBL" id="SCW43123.1"/>
    </source>
</evidence>
<feature type="domain" description="JmjC" evidence="1">
    <location>
        <begin position="90"/>
        <end position="268"/>
    </location>
</feature>
<dbReference type="Pfam" id="PF13621">
    <property type="entry name" value="Cupin_8"/>
    <property type="match status" value="1"/>
</dbReference>
<evidence type="ECO:0000313" key="3">
    <source>
        <dbReference type="Proteomes" id="UP000199150"/>
    </source>
</evidence>
<dbReference type="PANTHER" id="PTHR12461:SF105">
    <property type="entry name" value="HYPOXIA-INDUCIBLE FACTOR 1-ALPHA INHIBITOR"/>
    <property type="match status" value="1"/>
</dbReference>
<dbReference type="SMART" id="SM00558">
    <property type="entry name" value="JmjC"/>
    <property type="match status" value="1"/>
</dbReference>
<organism evidence="2 3">
    <name type="scientific">Asticcacaulis taihuensis</name>
    <dbReference type="NCBI Taxonomy" id="260084"/>
    <lineage>
        <taxon>Bacteria</taxon>
        <taxon>Pseudomonadati</taxon>
        <taxon>Pseudomonadota</taxon>
        <taxon>Alphaproteobacteria</taxon>
        <taxon>Caulobacterales</taxon>
        <taxon>Caulobacteraceae</taxon>
        <taxon>Asticcacaulis</taxon>
    </lineage>
</organism>
<keyword evidence="3" id="KW-1185">Reference proteome</keyword>
<proteinExistence type="predicted"/>